<feature type="domain" description="Peptidase M1 alanyl aminopeptidase C-terminal" evidence="14">
    <location>
        <begin position="553"/>
        <end position="878"/>
    </location>
</feature>
<dbReference type="InterPro" id="IPR037144">
    <property type="entry name" value="Peptidase_M1_pepN_C_sf"/>
</dbReference>
<evidence type="ECO:0000313" key="17">
    <source>
        <dbReference type="Proteomes" id="UP000318307"/>
    </source>
</evidence>
<dbReference type="Gene3D" id="1.25.50.10">
    <property type="entry name" value="Peptidase M1, alanyl aminopeptidase, C-terminal domain"/>
    <property type="match status" value="1"/>
</dbReference>
<dbReference type="GO" id="GO:0008237">
    <property type="term" value="F:metallopeptidase activity"/>
    <property type="evidence" value="ECO:0007669"/>
    <property type="project" value="UniProtKB-KW"/>
</dbReference>
<dbReference type="InterPro" id="IPR014782">
    <property type="entry name" value="Peptidase_M1_dom"/>
</dbReference>
<dbReference type="AlphaFoldDB" id="A0A562RNW0"/>
<comment type="catalytic activity">
    <reaction evidence="1">
        <text>Release of an N-terminal amino acid, Xaa-|-Yaa- from a peptide, amide or arylamide. Xaa is preferably Ala, but may be most amino acids including Pro (slow action). When a terminal hydrophobic residue is followed by a prolyl residue, the two may be released as an intact Xaa-Pro dipeptide.</text>
        <dbReference type="EC" id="3.4.11.2"/>
    </reaction>
</comment>
<dbReference type="SUPFAM" id="SSF55486">
    <property type="entry name" value="Metalloproteases ('zincins'), catalytic domain"/>
    <property type="match status" value="1"/>
</dbReference>
<dbReference type="CDD" id="cd09600">
    <property type="entry name" value="M1_APN"/>
    <property type="match status" value="1"/>
</dbReference>
<evidence type="ECO:0000256" key="5">
    <source>
        <dbReference type="ARBA" id="ARBA00015611"/>
    </source>
</evidence>
<dbReference type="GO" id="GO:0006508">
    <property type="term" value="P:proteolysis"/>
    <property type="evidence" value="ECO:0007669"/>
    <property type="project" value="UniProtKB-KW"/>
</dbReference>
<dbReference type="Gene3D" id="2.60.40.1730">
    <property type="entry name" value="tricorn interacting facor f3 domain"/>
    <property type="match status" value="1"/>
</dbReference>
<dbReference type="InterPro" id="IPR038438">
    <property type="entry name" value="PepN_Ig-like_sf"/>
</dbReference>
<dbReference type="InterPro" id="IPR027268">
    <property type="entry name" value="Peptidase_M4/M1_CTD_sf"/>
</dbReference>
<dbReference type="RefSeq" id="WP_222427609.1">
    <property type="nucleotide sequence ID" value="NZ_VLLC01000016.1"/>
</dbReference>
<dbReference type="Pfam" id="PF17432">
    <property type="entry name" value="DUF3458_C"/>
    <property type="match status" value="1"/>
</dbReference>
<feature type="domain" description="Aminopeptidase N-like N-terminal" evidence="15">
    <location>
        <begin position="108"/>
        <end position="190"/>
    </location>
</feature>
<comment type="similarity">
    <text evidence="3">Belongs to the peptidase M1 family.</text>
</comment>
<dbReference type="InterPro" id="IPR042097">
    <property type="entry name" value="Aminopeptidase_N-like_N_sf"/>
</dbReference>
<comment type="cofactor">
    <cofactor evidence="2">
        <name>Zn(2+)</name>
        <dbReference type="ChEBI" id="CHEBI:29105"/>
    </cofactor>
</comment>
<evidence type="ECO:0000259" key="14">
    <source>
        <dbReference type="Pfam" id="PF17432"/>
    </source>
</evidence>
<feature type="domain" description="Peptidase M1 alanyl aminopeptidase Ig-like fold" evidence="13">
    <location>
        <begin position="448"/>
        <end position="549"/>
    </location>
</feature>
<dbReference type="Pfam" id="PF11940">
    <property type="entry name" value="DUF3458"/>
    <property type="match status" value="1"/>
</dbReference>
<dbReference type="GO" id="GO:0016285">
    <property type="term" value="F:alanyl aminopeptidase activity"/>
    <property type="evidence" value="ECO:0007669"/>
    <property type="project" value="UniProtKB-EC"/>
</dbReference>
<organism evidence="16 17">
    <name type="scientific">Desulfobotulus alkaliphilus</name>
    <dbReference type="NCBI Taxonomy" id="622671"/>
    <lineage>
        <taxon>Bacteria</taxon>
        <taxon>Pseudomonadati</taxon>
        <taxon>Thermodesulfobacteriota</taxon>
        <taxon>Desulfobacteria</taxon>
        <taxon>Desulfobacterales</taxon>
        <taxon>Desulfobacteraceae</taxon>
        <taxon>Desulfobotulus</taxon>
    </lineage>
</organism>
<dbReference type="Gene3D" id="3.30.2010.30">
    <property type="match status" value="1"/>
</dbReference>
<dbReference type="Gene3D" id="1.10.390.10">
    <property type="entry name" value="Neutral Protease Domain 2"/>
    <property type="match status" value="1"/>
</dbReference>
<dbReference type="InterPro" id="IPR024601">
    <property type="entry name" value="Peptidase_M1_pepN_C"/>
</dbReference>
<dbReference type="PANTHER" id="PTHR46322">
    <property type="entry name" value="PUROMYCIN-SENSITIVE AMINOPEPTIDASE"/>
    <property type="match status" value="1"/>
</dbReference>
<feature type="domain" description="Peptidase M1 membrane alanine aminopeptidase" evidence="12">
    <location>
        <begin position="230"/>
        <end position="440"/>
    </location>
</feature>
<dbReference type="InterPro" id="IPR001930">
    <property type="entry name" value="Peptidase_M1"/>
</dbReference>
<keyword evidence="9" id="KW-0378">Hydrolase</keyword>
<evidence type="ECO:0000256" key="6">
    <source>
        <dbReference type="ARBA" id="ARBA00022438"/>
    </source>
</evidence>
<dbReference type="Pfam" id="PF17900">
    <property type="entry name" value="Peptidase_M1_N"/>
    <property type="match status" value="1"/>
</dbReference>
<keyword evidence="11" id="KW-0482">Metalloprotease</keyword>
<keyword evidence="10" id="KW-0862">Zinc</keyword>
<protein>
    <recommendedName>
        <fullName evidence="5">Aminopeptidase N</fullName>
        <ecNumber evidence="4">3.4.11.2</ecNumber>
    </recommendedName>
</protein>
<keyword evidence="17" id="KW-1185">Reference proteome</keyword>
<evidence type="ECO:0000256" key="7">
    <source>
        <dbReference type="ARBA" id="ARBA00022670"/>
    </source>
</evidence>
<evidence type="ECO:0000259" key="13">
    <source>
        <dbReference type="Pfam" id="PF11940"/>
    </source>
</evidence>
<keyword evidence="8" id="KW-0479">Metal-binding</keyword>
<evidence type="ECO:0000256" key="8">
    <source>
        <dbReference type="ARBA" id="ARBA00022723"/>
    </source>
</evidence>
<dbReference type="FunFam" id="1.10.390.10:FF:000002">
    <property type="entry name" value="Aminopeptidase N"/>
    <property type="match status" value="1"/>
</dbReference>
<dbReference type="SUPFAM" id="SSF63737">
    <property type="entry name" value="Leukotriene A4 hydrolase N-terminal domain"/>
    <property type="match status" value="1"/>
</dbReference>
<dbReference type="EC" id="3.4.11.2" evidence="4"/>
<keyword evidence="6 16" id="KW-0031">Aminopeptidase</keyword>
<comment type="caution">
    <text evidence="16">The sequence shown here is derived from an EMBL/GenBank/DDBJ whole genome shotgun (WGS) entry which is preliminary data.</text>
</comment>
<evidence type="ECO:0000259" key="15">
    <source>
        <dbReference type="Pfam" id="PF17900"/>
    </source>
</evidence>
<name>A0A562RNW0_9BACT</name>
<dbReference type="PRINTS" id="PR00756">
    <property type="entry name" value="ALADIPTASE"/>
</dbReference>
<dbReference type="FunFam" id="3.30.2010.30:FF:000002">
    <property type="entry name" value="Putative aminopeptidase N"/>
    <property type="match status" value="1"/>
</dbReference>
<gene>
    <name evidence="16" type="ORF">LZ24_02149</name>
</gene>
<proteinExistence type="inferred from homology"/>
<accession>A0A562RNW0</accession>
<dbReference type="InterPro" id="IPR045357">
    <property type="entry name" value="Aminopeptidase_N-like_N"/>
</dbReference>
<dbReference type="InterPro" id="IPR035414">
    <property type="entry name" value="Peptidase_M1_pepN_Ig-like"/>
</dbReference>
<evidence type="ECO:0000313" key="16">
    <source>
        <dbReference type="EMBL" id="TWI70729.1"/>
    </source>
</evidence>
<reference evidence="16 17" key="1">
    <citation type="submission" date="2019-07" db="EMBL/GenBank/DDBJ databases">
        <title>Genome sequencing of 100 strains of the haloalkaliphilic chemolithoautotrophic sulfur-oxidizing bacterium Thioalkalivibrio.</title>
        <authorList>
            <person name="Muyzer G."/>
        </authorList>
    </citation>
    <scope>NUCLEOTIDE SEQUENCE [LARGE SCALE GENOMIC DNA]</scope>
    <source>
        <strain evidence="16 17">ASO4-4</strain>
    </source>
</reference>
<dbReference type="Gene3D" id="2.60.40.1840">
    <property type="match status" value="1"/>
</dbReference>
<dbReference type="InterPro" id="IPR012779">
    <property type="entry name" value="Peptidase_M1_pepN"/>
</dbReference>
<keyword evidence="7" id="KW-0645">Protease</keyword>
<dbReference type="Proteomes" id="UP000318307">
    <property type="component" value="Unassembled WGS sequence"/>
</dbReference>
<dbReference type="PANTHER" id="PTHR46322:SF1">
    <property type="entry name" value="PUROMYCIN-SENSITIVE AMINOPEPTIDASE"/>
    <property type="match status" value="1"/>
</dbReference>
<evidence type="ECO:0000256" key="2">
    <source>
        <dbReference type="ARBA" id="ARBA00001947"/>
    </source>
</evidence>
<dbReference type="NCBIfam" id="TIGR02414">
    <property type="entry name" value="pepN_proteo"/>
    <property type="match status" value="1"/>
</dbReference>
<dbReference type="GO" id="GO:0008270">
    <property type="term" value="F:zinc ion binding"/>
    <property type="evidence" value="ECO:0007669"/>
    <property type="project" value="InterPro"/>
</dbReference>
<evidence type="ECO:0000256" key="1">
    <source>
        <dbReference type="ARBA" id="ARBA00000098"/>
    </source>
</evidence>
<evidence type="ECO:0000256" key="11">
    <source>
        <dbReference type="ARBA" id="ARBA00023049"/>
    </source>
</evidence>
<evidence type="ECO:0000256" key="3">
    <source>
        <dbReference type="ARBA" id="ARBA00010136"/>
    </source>
</evidence>
<evidence type="ECO:0000256" key="9">
    <source>
        <dbReference type="ARBA" id="ARBA00022801"/>
    </source>
</evidence>
<dbReference type="EMBL" id="VLLC01000016">
    <property type="protein sequence ID" value="TWI70729.1"/>
    <property type="molecule type" value="Genomic_DNA"/>
</dbReference>
<evidence type="ECO:0000259" key="12">
    <source>
        <dbReference type="Pfam" id="PF01433"/>
    </source>
</evidence>
<dbReference type="Pfam" id="PF01433">
    <property type="entry name" value="Peptidase_M1"/>
    <property type="match status" value="1"/>
</dbReference>
<evidence type="ECO:0000256" key="4">
    <source>
        <dbReference type="ARBA" id="ARBA00012564"/>
    </source>
</evidence>
<sequence>MTDTASMHYLKDYRPWDFDLSETRMDVSIHESSVEVRTRLMLSRKADAGEKGPLFLHGEDLEILEISLDGRLLSPKEFLQDSRGLTLFDVPDAFSLFTRVRIFPDENTALEGLYRAGEMLCTQCEAEGFRKITFYPDRPDVMAPFRVRIEADKKRYPVLLSNGNPMERQDLDEGRHALVWEDPYPKPSYLFALVAGDLACLKDRFHTAEGLDVSLEIYTEHENADKCAHAMKSLKKAMHWDELVFGLSYDLSTYMIVATNDFNMGAMENKGLNIFNSRYVLAKPDTATDMDFEGIESVIAHEYFHNWTGNRVTVKNWFQLSLKEGLTVFRDQEFTSDMQSRSLKRIQDVRSLRARQFPEDAGPMAHPIRPEAYLEMNNFYTATVYDKGAEVIRMIHTIIGPESFRRGMDLYFKRHDGRAVTCEDFVAAMEDASGKDLSRFRLWYSQAGTPVLYASTELDKEKSILYLTLKQEVPDTPGQSGKKPMTLPVKTAFFTEKGEQAFLKFKGEKANAFLLVLESEEEIFAFEGASEGLVPSLLREFSAPVHLKTALGDKDLALLLAMDTDSFNRWEAGRILINRTLLGLMEDYREKRELHLPEALLAALGTVLENADRDPALAAEILSLPTEMELYHLLAAERIPVSPPEVHGVRNFLLDRIAFELKDLWERAFENFQTPGDYVFRPEDVARRKMKNLALFWLSRLPDTGFETVYRAWEKAHCMTDRMAALSLAVHFDDQRAEEMLDAFSRQFEKDALVMDKWFQVQALSRRPDTLKRVSELMAHPAFSMKNPNKVRALIGAFCSGNPFLFHQKDGSPYDFLARRVLELDSINPQVGSRMVSVFNPWKTFAEPWRSAMEKALKAIDSKKDLSPDIREVVGRALG</sequence>
<evidence type="ECO:0000256" key="10">
    <source>
        <dbReference type="ARBA" id="ARBA00022833"/>
    </source>
</evidence>